<dbReference type="EMBL" id="JBHMFE010000009">
    <property type="protein sequence ID" value="MFB9108009.1"/>
    <property type="molecule type" value="Genomic_DNA"/>
</dbReference>
<gene>
    <name evidence="1" type="ORF">ACFFVK_05400</name>
</gene>
<keyword evidence="2" id="KW-1185">Reference proteome</keyword>
<protein>
    <recommendedName>
        <fullName evidence="3">Glycosyl transferase family 2</fullName>
    </recommendedName>
</protein>
<sequence>MIKVGYLVSYDYCFLLTSLKQLYNNVDRIYLAIDKDLKTWSGNDFELPQTFFDELKAFDSDNKIEYYFDSFYVPDFSPSMCETRERNMLAQRMGKGWLIQLDVDEYIYDFEKVSHYLKKYWYLNLLPKKTPIVFRGKLITLFKKLPDGFLYIENNEKFPFITNVPKYIGARFNNNVRNHFTNIAAIHQSWARSENEISFKIKNWGHKDAFDTKNFLALWDSLNSTNYKDFRNIHPLVPEVWNELQFLQSDSIEEFIDKYSKKNKQKLIYIEPKKILKALLNKVFK</sequence>
<evidence type="ECO:0000313" key="2">
    <source>
        <dbReference type="Proteomes" id="UP001589562"/>
    </source>
</evidence>
<evidence type="ECO:0008006" key="3">
    <source>
        <dbReference type="Google" id="ProtNLM"/>
    </source>
</evidence>
<evidence type="ECO:0000313" key="1">
    <source>
        <dbReference type="EMBL" id="MFB9108009.1"/>
    </source>
</evidence>
<reference evidence="1 2" key="1">
    <citation type="submission" date="2024-09" db="EMBL/GenBank/DDBJ databases">
        <authorList>
            <person name="Sun Q."/>
            <person name="Mori K."/>
        </authorList>
    </citation>
    <scope>NUCLEOTIDE SEQUENCE [LARGE SCALE GENOMIC DNA]</scope>
    <source>
        <strain evidence="1 2">CECT 8365</strain>
    </source>
</reference>
<proteinExistence type="predicted"/>
<dbReference type="Proteomes" id="UP001589562">
    <property type="component" value="Unassembled WGS sequence"/>
</dbReference>
<name>A0ABV5H8I3_9FLAO</name>
<comment type="caution">
    <text evidence="1">The sequence shown here is derived from an EMBL/GenBank/DDBJ whole genome shotgun (WGS) entry which is preliminary data.</text>
</comment>
<dbReference type="RefSeq" id="WP_278011106.1">
    <property type="nucleotide sequence ID" value="NZ_CP121112.1"/>
</dbReference>
<accession>A0ABV5H8I3</accession>
<organism evidence="1 2">
    <name type="scientific">Flavobacterium gyeonganense</name>
    <dbReference type="NCBI Taxonomy" id="1310418"/>
    <lineage>
        <taxon>Bacteria</taxon>
        <taxon>Pseudomonadati</taxon>
        <taxon>Bacteroidota</taxon>
        <taxon>Flavobacteriia</taxon>
        <taxon>Flavobacteriales</taxon>
        <taxon>Flavobacteriaceae</taxon>
        <taxon>Flavobacterium</taxon>
    </lineage>
</organism>